<gene>
    <name evidence="2" type="ORF">PYV00_22465</name>
</gene>
<keyword evidence="1" id="KW-0732">Signal</keyword>
<feature type="signal peptide" evidence="1">
    <location>
        <begin position="1"/>
        <end position="20"/>
    </location>
</feature>
<dbReference type="Proteomes" id="UP001216253">
    <property type="component" value="Unassembled WGS sequence"/>
</dbReference>
<name>A0ABT5WX37_9SPHN</name>
<organism evidence="2 3">
    <name type="scientific">Novosphingobium album</name>
    <name type="common">ex Liu et al. 2023</name>
    <dbReference type="NCBI Taxonomy" id="3031130"/>
    <lineage>
        <taxon>Bacteria</taxon>
        <taxon>Pseudomonadati</taxon>
        <taxon>Pseudomonadota</taxon>
        <taxon>Alphaproteobacteria</taxon>
        <taxon>Sphingomonadales</taxon>
        <taxon>Sphingomonadaceae</taxon>
        <taxon>Novosphingobium</taxon>
    </lineage>
</organism>
<evidence type="ECO:0000256" key="1">
    <source>
        <dbReference type="SAM" id="SignalP"/>
    </source>
</evidence>
<protein>
    <submittedName>
        <fullName evidence="2">Uncharacterized protein</fullName>
    </submittedName>
</protein>
<proteinExistence type="predicted"/>
<accession>A0ABT5WX37</accession>
<keyword evidence="3" id="KW-1185">Reference proteome</keyword>
<reference evidence="2 3" key="1">
    <citation type="submission" date="2023-03" db="EMBL/GenBank/DDBJ databases">
        <title>NovoSphingobium album sp. nov. isolated from polycyclic aromatic hydrocarbons- and heavy-metal polluted soil.</title>
        <authorList>
            <person name="Liu Z."/>
            <person name="Wang K."/>
        </authorList>
    </citation>
    <scope>NUCLEOTIDE SEQUENCE [LARGE SCALE GENOMIC DNA]</scope>
    <source>
        <strain evidence="2 3">H3SJ31-1</strain>
    </source>
</reference>
<dbReference type="EMBL" id="JARESE010000083">
    <property type="protein sequence ID" value="MDE8654465.1"/>
    <property type="molecule type" value="Genomic_DNA"/>
</dbReference>
<evidence type="ECO:0000313" key="3">
    <source>
        <dbReference type="Proteomes" id="UP001216253"/>
    </source>
</evidence>
<dbReference type="RefSeq" id="WP_275230580.1">
    <property type="nucleotide sequence ID" value="NZ_JARESE010000083.1"/>
</dbReference>
<sequence length="646" mass="67917">MKLRLLLLLAAACLPAAAQAQSVEDRARAAAAASRAKTSDSDALQQNYLTPGLAGEPITTIDNKTSFNPNIACQKTATLLELLAQPAGTGDIGTLRILRDKDLDGAVDQTLTLPFAVSGICANGVIGCQPGTWNQCHFYKWDVGSSGDLKLSEVSQTEVSGCYCINNSCGSNLAWGNLGSLLTDLGGGVIGALTTADPRIGVAQAVIDGPVIRYTGAQSTACSSSPALPQTAYRGNPTALAGDASVAAASSSIFQTLKSSPAGVGKAVQTRSCSITREVSLNAVKAEDVIARSAGGYATYDYGNGTVAFLMGSPADNSLGGSCTFFDYRMTLHVEDPDRLTDVRLPYWFADDWGQVRIDGELISSGPSTWTGTGYPPGNCERKGTFYAYPNLDLKPWLTKGDHEIWLRVAVSGGGEAFAMVQASVDLSCKPTEKLLDLCAANAADSKCQLYDETVDGVTTVTSGLATGLTPLPQTRLFKSGTCSLSLTRPWFERQRRYRCTFDNGALPEPDLSRGAYIIDHSTETLLADRVTNKDGSTSTSSRSFTLPDRGSVPACEAICKTRAPKANSEAAIDGVVGAKQNAPVGYDTFYHSCTTTSGGISQCPLGAGEELVSDCGCLDDFPEAVVMMQTVRLGGADMICTSEVR</sequence>
<evidence type="ECO:0000313" key="2">
    <source>
        <dbReference type="EMBL" id="MDE8654465.1"/>
    </source>
</evidence>
<feature type="chain" id="PRO_5045564985" evidence="1">
    <location>
        <begin position="21"/>
        <end position="646"/>
    </location>
</feature>
<comment type="caution">
    <text evidence="2">The sequence shown here is derived from an EMBL/GenBank/DDBJ whole genome shotgun (WGS) entry which is preliminary data.</text>
</comment>